<dbReference type="InterPro" id="IPR011542">
    <property type="entry name" value="SUF_FeS_clus_asmbl_SufD"/>
</dbReference>
<name>A0ABQ5ZXD0_9GAMM</name>
<dbReference type="Pfam" id="PF19295">
    <property type="entry name" value="SufBD_N"/>
    <property type="match status" value="1"/>
</dbReference>
<proteinExistence type="inferred from homology"/>
<dbReference type="InterPro" id="IPR045595">
    <property type="entry name" value="SufBD_N"/>
</dbReference>
<evidence type="ECO:0000313" key="4">
    <source>
        <dbReference type="EMBL" id="GLR63301.1"/>
    </source>
</evidence>
<dbReference type="PANTHER" id="PTHR43575">
    <property type="entry name" value="PROTEIN ABCI7, CHLOROPLASTIC"/>
    <property type="match status" value="1"/>
</dbReference>
<comment type="similarity">
    <text evidence="1">Belongs to the iron-sulfur cluster assembly SufBD family.</text>
</comment>
<organism evidence="4 5">
    <name type="scientific">Marinospirillum insulare</name>
    <dbReference type="NCBI Taxonomy" id="217169"/>
    <lineage>
        <taxon>Bacteria</taxon>
        <taxon>Pseudomonadati</taxon>
        <taxon>Pseudomonadota</taxon>
        <taxon>Gammaproteobacteria</taxon>
        <taxon>Oceanospirillales</taxon>
        <taxon>Oceanospirillaceae</taxon>
        <taxon>Marinospirillum</taxon>
    </lineage>
</organism>
<feature type="domain" description="SUF system FeS cluster assembly SufBD core" evidence="2">
    <location>
        <begin position="171"/>
        <end position="401"/>
    </location>
</feature>
<dbReference type="RefSeq" id="WP_027852119.1">
    <property type="nucleotide sequence ID" value="NZ_BSOR01000015.1"/>
</dbReference>
<comment type="caution">
    <text evidence="4">The sequence shown here is derived from an EMBL/GenBank/DDBJ whole genome shotgun (WGS) entry which is preliminary data.</text>
</comment>
<dbReference type="Pfam" id="PF01458">
    <property type="entry name" value="SUFBD_core"/>
    <property type="match status" value="1"/>
</dbReference>
<evidence type="ECO:0000259" key="3">
    <source>
        <dbReference type="Pfam" id="PF19295"/>
    </source>
</evidence>
<reference evidence="5" key="1">
    <citation type="journal article" date="2019" name="Int. J. Syst. Evol. Microbiol.">
        <title>The Global Catalogue of Microorganisms (GCM) 10K type strain sequencing project: providing services to taxonomists for standard genome sequencing and annotation.</title>
        <authorList>
            <consortium name="The Broad Institute Genomics Platform"/>
            <consortium name="The Broad Institute Genome Sequencing Center for Infectious Disease"/>
            <person name="Wu L."/>
            <person name="Ma J."/>
        </authorList>
    </citation>
    <scope>NUCLEOTIDE SEQUENCE [LARGE SCALE GENOMIC DNA]</scope>
    <source>
        <strain evidence="5">NBRC 100033</strain>
    </source>
</reference>
<keyword evidence="5" id="KW-1185">Reference proteome</keyword>
<evidence type="ECO:0000256" key="1">
    <source>
        <dbReference type="ARBA" id="ARBA00043967"/>
    </source>
</evidence>
<dbReference type="EMBL" id="BSOR01000015">
    <property type="protein sequence ID" value="GLR63301.1"/>
    <property type="molecule type" value="Genomic_DNA"/>
</dbReference>
<protein>
    <submittedName>
        <fullName evidence="4">Fe-S cluster assembly protein SufD</fullName>
    </submittedName>
</protein>
<accession>A0ABQ5ZXD0</accession>
<sequence>MKHYAQVFEAFNQGADDGWLKSQRIAAFARFEHLGFPTPAIEYWKYTDTKALAKRDFKLATDYDQQAAQQLMADKGLQLDAYQLVFVDGLLCKELSNLEGIQDAVVIEPLSQALATELELTSGMMGRLAGIDVDVFTALNFAFVSEGVVVRVGNNQKVDKPLLVTYLSTATEEAVMSHPRILIAAGASSELQLIEHFIGAEEAKNFTNRVVEGVMERNAKIHHTLLQQPSDKEWWVGRIQIEQKRDSRYTSHQMNLGGKLVRDDLVCDLNGTGAECDFAGLLFGRNRQHMDIHTLVNHNAPLTNSFETYKTIMNDRASGVFNSMVIVKKDSQKIQAVQNNANLLLSDQALINAKPELEIYADDVKCAHGATTGQLDMDALFFLRSRGIGEEEARGLLTLAFANEVIDKLELPAIYNLVETAVAGQLPHKIELDLIQ</sequence>
<dbReference type="PANTHER" id="PTHR43575:SF1">
    <property type="entry name" value="PROTEIN ABCI7, CHLOROPLASTIC"/>
    <property type="match status" value="1"/>
</dbReference>
<dbReference type="InterPro" id="IPR055346">
    <property type="entry name" value="Fe-S_cluster_assembly_SufBD"/>
</dbReference>
<dbReference type="NCBIfam" id="TIGR01981">
    <property type="entry name" value="sufD"/>
    <property type="match status" value="1"/>
</dbReference>
<dbReference type="SUPFAM" id="SSF101960">
    <property type="entry name" value="Stabilizer of iron transporter SufD"/>
    <property type="match status" value="1"/>
</dbReference>
<evidence type="ECO:0000259" key="2">
    <source>
        <dbReference type="Pfam" id="PF01458"/>
    </source>
</evidence>
<dbReference type="Proteomes" id="UP001156682">
    <property type="component" value="Unassembled WGS sequence"/>
</dbReference>
<dbReference type="InterPro" id="IPR000825">
    <property type="entry name" value="SUF_FeS_clus_asmbl_SufBD_core"/>
</dbReference>
<evidence type="ECO:0000313" key="5">
    <source>
        <dbReference type="Proteomes" id="UP001156682"/>
    </source>
</evidence>
<feature type="domain" description="SUF system FeS cluster assembly SufBD N-terminal" evidence="3">
    <location>
        <begin position="18"/>
        <end position="162"/>
    </location>
</feature>
<dbReference type="InterPro" id="IPR037284">
    <property type="entry name" value="SUF_FeS_clus_asmbl_SufBD_sf"/>
</dbReference>
<gene>
    <name evidence="4" type="primary">sufD</name>
    <name evidence="4" type="ORF">GCM10007878_07360</name>
</gene>